<keyword evidence="1" id="KW-0479">Metal-binding</keyword>
<sequence length="432" mass="48223">MSANLVNPYSPTFNAEDPEKIRQIVTLVVHKGDNFVYELAELILQAVGTVLYKELVGNDRGSSKLRGVIITECEEFVTTLEVPITTDFTILVQLEYEGLHLRCFKCGSLDHKAEDCNSNTKAKELQEGKGKGKTGPQLDSEESTSSWELQRRTKTSSIPSKAPQKDSSRITRAQGEEVLQGRNLWKGATSKSSGPEKATKKGGEAEGNPASFKVDSTTAPTAIPPYRPPATKAILSNTANKRKERSAADLEGEDSGHISKQARSREPIKKIGDLTEEGSNNMAQWEYRKIKGVENTHVRRTYTTLITQIEDFQTAKEDEHEKAEGFFEDPQNGRIWAWETNNADRGNLQTPPEGEHGIREFIQEDGLLIQRTTEERPNTEEFLKPIEVITFKVGQGKLMRAKAEELPEETRELAEVRWKDGSLFFGAANSKV</sequence>
<gene>
    <name evidence="4" type="ORF">R1sor_024467</name>
</gene>
<organism evidence="4 5">
    <name type="scientific">Riccia sorocarpa</name>
    <dbReference type="NCBI Taxonomy" id="122646"/>
    <lineage>
        <taxon>Eukaryota</taxon>
        <taxon>Viridiplantae</taxon>
        <taxon>Streptophyta</taxon>
        <taxon>Embryophyta</taxon>
        <taxon>Marchantiophyta</taxon>
        <taxon>Marchantiopsida</taxon>
        <taxon>Marchantiidae</taxon>
        <taxon>Marchantiales</taxon>
        <taxon>Ricciaceae</taxon>
        <taxon>Riccia</taxon>
    </lineage>
</organism>
<comment type="caution">
    <text evidence="4">The sequence shown here is derived from an EMBL/GenBank/DDBJ whole genome shotgun (WGS) entry which is preliminary data.</text>
</comment>
<dbReference type="EMBL" id="JBJQOH010000007">
    <property type="protein sequence ID" value="KAL3681511.1"/>
    <property type="molecule type" value="Genomic_DNA"/>
</dbReference>
<evidence type="ECO:0000313" key="5">
    <source>
        <dbReference type="Proteomes" id="UP001633002"/>
    </source>
</evidence>
<protein>
    <recommendedName>
        <fullName evidence="3">CCHC-type domain-containing protein</fullName>
    </recommendedName>
</protein>
<feature type="domain" description="CCHC-type" evidence="3">
    <location>
        <begin position="102"/>
        <end position="116"/>
    </location>
</feature>
<reference evidence="4 5" key="1">
    <citation type="submission" date="2024-09" db="EMBL/GenBank/DDBJ databases">
        <title>Chromosome-scale assembly of Riccia sorocarpa.</title>
        <authorList>
            <person name="Paukszto L."/>
        </authorList>
    </citation>
    <scope>NUCLEOTIDE SEQUENCE [LARGE SCALE GENOMIC DNA]</scope>
    <source>
        <strain evidence="4">LP-2024</strain>
        <tissue evidence="4">Aerial parts of the thallus</tissue>
    </source>
</reference>
<evidence type="ECO:0000256" key="2">
    <source>
        <dbReference type="SAM" id="MobiDB-lite"/>
    </source>
</evidence>
<feature type="compositionally biased region" description="Basic and acidic residues" evidence="2">
    <location>
        <begin position="121"/>
        <end position="130"/>
    </location>
</feature>
<name>A0ABD3GSG6_9MARC</name>
<dbReference type="Proteomes" id="UP001633002">
    <property type="component" value="Unassembled WGS sequence"/>
</dbReference>
<dbReference type="GO" id="GO:0008270">
    <property type="term" value="F:zinc ion binding"/>
    <property type="evidence" value="ECO:0007669"/>
    <property type="project" value="UniProtKB-KW"/>
</dbReference>
<evidence type="ECO:0000256" key="1">
    <source>
        <dbReference type="PROSITE-ProRule" id="PRU00047"/>
    </source>
</evidence>
<dbReference type="InterPro" id="IPR001878">
    <property type="entry name" value="Znf_CCHC"/>
</dbReference>
<feature type="region of interest" description="Disordered" evidence="2">
    <location>
        <begin position="121"/>
        <end position="272"/>
    </location>
</feature>
<evidence type="ECO:0000313" key="4">
    <source>
        <dbReference type="EMBL" id="KAL3681511.1"/>
    </source>
</evidence>
<proteinExistence type="predicted"/>
<keyword evidence="1" id="KW-0863">Zinc-finger</keyword>
<dbReference type="PROSITE" id="PS50158">
    <property type="entry name" value="ZF_CCHC"/>
    <property type="match status" value="1"/>
</dbReference>
<keyword evidence="5" id="KW-1185">Reference proteome</keyword>
<accession>A0ABD3GSG6</accession>
<dbReference type="AlphaFoldDB" id="A0ABD3GSG6"/>
<evidence type="ECO:0000259" key="3">
    <source>
        <dbReference type="PROSITE" id="PS50158"/>
    </source>
</evidence>
<feature type="compositionally biased region" description="Basic and acidic residues" evidence="2">
    <location>
        <begin position="263"/>
        <end position="272"/>
    </location>
</feature>
<keyword evidence="1" id="KW-0862">Zinc</keyword>